<dbReference type="EMBL" id="HACG01017240">
    <property type="protein sequence ID" value="CEK64105.1"/>
    <property type="molecule type" value="Transcribed_RNA"/>
</dbReference>
<sequence>SMASVLCDNRRLMLVTDVCKRCRISGEIMHNADHVNKATPIMDIHLRSENFLRHV</sequence>
<dbReference type="AlphaFoldDB" id="A0A0B6Z8R7"/>
<protein>
    <submittedName>
        <fullName evidence="1">Uncharacterized protein</fullName>
    </submittedName>
</protein>
<proteinExistence type="predicted"/>
<organism evidence="1">
    <name type="scientific">Arion vulgaris</name>
    <dbReference type="NCBI Taxonomy" id="1028688"/>
    <lineage>
        <taxon>Eukaryota</taxon>
        <taxon>Metazoa</taxon>
        <taxon>Spiralia</taxon>
        <taxon>Lophotrochozoa</taxon>
        <taxon>Mollusca</taxon>
        <taxon>Gastropoda</taxon>
        <taxon>Heterobranchia</taxon>
        <taxon>Euthyneura</taxon>
        <taxon>Panpulmonata</taxon>
        <taxon>Eupulmonata</taxon>
        <taxon>Stylommatophora</taxon>
        <taxon>Helicina</taxon>
        <taxon>Arionoidea</taxon>
        <taxon>Arionidae</taxon>
        <taxon>Arion</taxon>
    </lineage>
</organism>
<evidence type="ECO:0000313" key="1">
    <source>
        <dbReference type="EMBL" id="CEK64105.1"/>
    </source>
</evidence>
<name>A0A0B6Z8R7_9EUPU</name>
<gene>
    <name evidence="1" type="primary">ORF50626</name>
</gene>
<reference evidence="1" key="1">
    <citation type="submission" date="2014-12" db="EMBL/GenBank/DDBJ databases">
        <title>Insight into the proteome of Arion vulgaris.</title>
        <authorList>
            <person name="Aradska J."/>
            <person name="Bulat T."/>
            <person name="Smidak R."/>
            <person name="Sarate P."/>
            <person name="Gangsoo J."/>
            <person name="Sialana F."/>
            <person name="Bilban M."/>
            <person name="Lubec G."/>
        </authorList>
    </citation>
    <scope>NUCLEOTIDE SEQUENCE</scope>
    <source>
        <tissue evidence="1">Skin</tissue>
    </source>
</reference>
<accession>A0A0B6Z8R7</accession>
<feature type="non-terminal residue" evidence="1">
    <location>
        <position position="1"/>
    </location>
</feature>